<dbReference type="Pfam" id="PF12708">
    <property type="entry name" value="Pect-lyase_RHGA_epim"/>
    <property type="match status" value="1"/>
</dbReference>
<dbReference type="SUPFAM" id="SSF51126">
    <property type="entry name" value="Pectin lyase-like"/>
    <property type="match status" value="1"/>
</dbReference>
<dbReference type="InterPro" id="IPR011050">
    <property type="entry name" value="Pectin_lyase_fold/virulence"/>
</dbReference>
<dbReference type="Proteomes" id="UP001070352">
    <property type="component" value="Unassembled WGS sequence"/>
</dbReference>
<sequence>MLNLIKYYNTTKNALREYQIQSDMTDIEAGINQNTNALNFHKKAKAAHTADQITYGGFTVAEKLKYDTSRIDNLILNSDGHNINELIDLRVSPIDGKTFATVQGRMIYDYNYFKKKIDRVVHVDDFGAVADGVTDCTQAFKDAIGEGNVEVHFSAGTYVGLIKVPSNCRLIGEGQGITIIKLPEETPAGEWVLTNATHEIGNEGIHVKGISFDWNKDRQGGLRAAGGIQSSCVTFANTKYLWIDDCNAINAGLHGFDITAPTYDHKEQTEPDYTAQGCKFVWINNCRASNYGDDGITTHYSEYLFINNCHCINPSGEAHEEGKSNSNGIEIDDGTKNIWLFNNYTSGNSRGVEVKAHKLWPAASNVHITSHVSYRDTRSYDLRHIGHHLANEPWSDTARDVTLVNCTSIEPVYNDKIYRDLSPRALVISAYQRVQVLGFNAIGDPTYDYKDNPMIAFQYKSRKITLDGLLMSGFAKASSDIYVTGGVQRTDDVIITNFHVHDSAPVGIAIGGGVYYVNLTNGFLHTRGGTTGITSPNAQTNMINVRAVGYENAAIIAGQKYSSVPTNIKGGFRAASSSGHPLTDTSAILANSGEVIAKGERNLIAATSGGATTEGSRNGVMFSYNSHTVGATGSSLVLVSKNVKNSKEYSIALGHGEGAASESNKKIEFDALNGTVRSKGAIESVSDLKDLAEYFESVDGKSIDAGYLVTLEGDRIRKALQGDDILGVISKTAGVVLGGAAFDWTDRYLRDEFGGLVYQTIKRDGKDIPVPVENPDYNPEIEYVSRENRPEWHIVGLIGQVYVRIDETVQAGDKIKAKYGKGTKSEDGTGLKVMRIKQPYTKEKGYGVALVFMR</sequence>
<evidence type="ECO:0000313" key="3">
    <source>
        <dbReference type="EMBL" id="MCY8123245.1"/>
    </source>
</evidence>
<proteinExistence type="predicted"/>
<dbReference type="AlphaFoldDB" id="A0A9Q4DV00"/>
<dbReference type="Pfam" id="PF11962">
    <property type="entry name" value="Peptidase_G2"/>
    <property type="match status" value="1"/>
</dbReference>
<dbReference type="InterPro" id="IPR024535">
    <property type="entry name" value="RHGA/B-epi-like_pectate_lyase"/>
</dbReference>
<dbReference type="Gene3D" id="2.160.20.10">
    <property type="entry name" value="Single-stranded right-handed beta-helix, Pectin lyase-like"/>
    <property type="match status" value="1"/>
</dbReference>
<feature type="domain" description="Rhamnogalacturonase A/B/Epimerase-like pectate lyase" evidence="2">
    <location>
        <begin position="121"/>
        <end position="332"/>
    </location>
</feature>
<evidence type="ECO:0000259" key="1">
    <source>
        <dbReference type="Pfam" id="PF11962"/>
    </source>
</evidence>
<feature type="domain" description="Peptidase G2 IMC autoproteolytic cleavage" evidence="1">
    <location>
        <begin position="635"/>
        <end position="854"/>
    </location>
</feature>
<gene>
    <name evidence="3" type="ORF">MOC45_22195</name>
</gene>
<dbReference type="SMART" id="SM00710">
    <property type="entry name" value="PbH1"/>
    <property type="match status" value="6"/>
</dbReference>
<dbReference type="Gene3D" id="2.40.300.10">
    <property type="entry name" value="Head decoration protein D"/>
    <property type="match status" value="1"/>
</dbReference>
<dbReference type="InterPro" id="IPR012334">
    <property type="entry name" value="Pectin_lyas_fold"/>
</dbReference>
<name>A0A9Q4DV00_BACSC</name>
<evidence type="ECO:0000313" key="4">
    <source>
        <dbReference type="Proteomes" id="UP001070352"/>
    </source>
</evidence>
<protein>
    <submittedName>
        <fullName evidence="3">Peptidase G2</fullName>
    </submittedName>
</protein>
<dbReference type="InterPro" id="IPR021865">
    <property type="entry name" value="Peptidase_G2"/>
</dbReference>
<reference evidence="3" key="1">
    <citation type="submission" date="2022-02" db="EMBL/GenBank/DDBJ databases">
        <title>Crop Bioprotection Bacillus Genome Sequencing.</title>
        <authorList>
            <person name="Dunlap C."/>
        </authorList>
    </citation>
    <scope>NUCLEOTIDE SEQUENCE</scope>
    <source>
        <strain evidence="3">M18B4</strain>
    </source>
</reference>
<dbReference type="EMBL" id="JALANJ010000070">
    <property type="protein sequence ID" value="MCY8123245.1"/>
    <property type="molecule type" value="Genomic_DNA"/>
</dbReference>
<organism evidence="3 4">
    <name type="scientific">Bacillus spizizenii</name>
    <name type="common">Bacillus subtilis subsp. spizizenii</name>
    <dbReference type="NCBI Taxonomy" id="96241"/>
    <lineage>
        <taxon>Bacteria</taxon>
        <taxon>Bacillati</taxon>
        <taxon>Bacillota</taxon>
        <taxon>Bacilli</taxon>
        <taxon>Bacillales</taxon>
        <taxon>Bacillaceae</taxon>
        <taxon>Bacillus</taxon>
    </lineage>
</organism>
<dbReference type="InterPro" id="IPR006626">
    <property type="entry name" value="PbH1"/>
</dbReference>
<evidence type="ECO:0000259" key="2">
    <source>
        <dbReference type="Pfam" id="PF12708"/>
    </source>
</evidence>
<dbReference type="Gene3D" id="4.10.80.40">
    <property type="entry name" value="succinate dehydrogenase protein domain"/>
    <property type="match status" value="1"/>
</dbReference>
<comment type="caution">
    <text evidence="3">The sequence shown here is derived from an EMBL/GenBank/DDBJ whole genome shotgun (WGS) entry which is preliminary data.</text>
</comment>
<accession>A0A9Q4DV00</accession>